<evidence type="ECO:0000259" key="14">
    <source>
        <dbReference type="PROSITE" id="PS50109"/>
    </source>
</evidence>
<dbReference type="InterPro" id="IPR004358">
    <property type="entry name" value="Sig_transdc_His_kin-like_C"/>
</dbReference>
<evidence type="ECO:0000256" key="12">
    <source>
        <dbReference type="SAM" id="MobiDB-lite"/>
    </source>
</evidence>
<gene>
    <name evidence="16" type="ORF">FC18_GL000081</name>
</gene>
<dbReference type="SMART" id="SM00387">
    <property type="entry name" value="HATPase_c"/>
    <property type="match status" value="1"/>
</dbReference>
<dbReference type="InterPro" id="IPR050398">
    <property type="entry name" value="HssS/ArlS-like"/>
</dbReference>
<comment type="subcellular location">
    <subcellularLocation>
        <location evidence="2">Membrane</location>
        <topology evidence="2">Multi-pass membrane protein</topology>
    </subcellularLocation>
</comment>
<dbReference type="InterPro" id="IPR003594">
    <property type="entry name" value="HATPase_dom"/>
</dbReference>
<keyword evidence="9 13" id="KW-1133">Transmembrane helix</keyword>
<name>A0A0R1ZN38_9LACO</name>
<evidence type="ECO:0000313" key="17">
    <source>
        <dbReference type="Proteomes" id="UP000051679"/>
    </source>
</evidence>
<dbReference type="InterPro" id="IPR036097">
    <property type="entry name" value="HisK_dim/P_sf"/>
</dbReference>
<evidence type="ECO:0000256" key="11">
    <source>
        <dbReference type="ARBA" id="ARBA00023136"/>
    </source>
</evidence>
<dbReference type="Gene3D" id="3.30.565.10">
    <property type="entry name" value="Histidine kinase-like ATPase, C-terminal domain"/>
    <property type="match status" value="1"/>
</dbReference>
<dbReference type="OrthoDB" id="9786919at2"/>
<feature type="transmembrane region" description="Helical" evidence="13">
    <location>
        <begin position="197"/>
        <end position="216"/>
    </location>
</feature>
<dbReference type="SMART" id="SM00304">
    <property type="entry name" value="HAMP"/>
    <property type="match status" value="1"/>
</dbReference>
<dbReference type="PANTHER" id="PTHR45528">
    <property type="entry name" value="SENSOR HISTIDINE KINASE CPXA"/>
    <property type="match status" value="1"/>
</dbReference>
<evidence type="ECO:0000256" key="10">
    <source>
        <dbReference type="ARBA" id="ARBA00023012"/>
    </source>
</evidence>
<evidence type="ECO:0000256" key="3">
    <source>
        <dbReference type="ARBA" id="ARBA00012438"/>
    </source>
</evidence>
<dbReference type="Pfam" id="PF02518">
    <property type="entry name" value="HATPase_c"/>
    <property type="match status" value="1"/>
</dbReference>
<keyword evidence="7 13" id="KW-0812">Transmembrane</keyword>
<dbReference type="EC" id="2.7.13.3" evidence="3"/>
<dbReference type="PANTHER" id="PTHR45528:SF12">
    <property type="entry name" value="SENSOR HISTIDINE KINASE ARSS"/>
    <property type="match status" value="1"/>
</dbReference>
<dbReference type="Pfam" id="PF18719">
    <property type="entry name" value="ArlS_N"/>
    <property type="match status" value="1"/>
</dbReference>
<dbReference type="CDD" id="cd06225">
    <property type="entry name" value="HAMP"/>
    <property type="match status" value="1"/>
</dbReference>
<evidence type="ECO:0000256" key="4">
    <source>
        <dbReference type="ARBA" id="ARBA00015735"/>
    </source>
</evidence>
<keyword evidence="5" id="KW-0597">Phosphoprotein</keyword>
<dbReference type="AlphaFoldDB" id="A0A0R1ZN38"/>
<dbReference type="PRINTS" id="PR00344">
    <property type="entry name" value="BCTRLSENSOR"/>
</dbReference>
<evidence type="ECO:0000256" key="5">
    <source>
        <dbReference type="ARBA" id="ARBA00022553"/>
    </source>
</evidence>
<keyword evidence="6" id="KW-0808">Transferase</keyword>
<dbReference type="Gene3D" id="1.10.287.130">
    <property type="match status" value="1"/>
</dbReference>
<feature type="region of interest" description="Disordered" evidence="12">
    <location>
        <begin position="505"/>
        <end position="525"/>
    </location>
</feature>
<evidence type="ECO:0000256" key="9">
    <source>
        <dbReference type="ARBA" id="ARBA00022989"/>
    </source>
</evidence>
<dbReference type="FunFam" id="1.10.287.130:FF:000001">
    <property type="entry name" value="Two-component sensor histidine kinase"/>
    <property type="match status" value="1"/>
</dbReference>
<dbReference type="Proteomes" id="UP000051679">
    <property type="component" value="Unassembled WGS sequence"/>
</dbReference>
<dbReference type="Gene3D" id="6.10.340.10">
    <property type="match status" value="1"/>
</dbReference>
<feature type="domain" description="Histidine kinase" evidence="14">
    <location>
        <begin position="279"/>
        <end position="496"/>
    </location>
</feature>
<dbReference type="PROSITE" id="PS50885">
    <property type="entry name" value="HAMP"/>
    <property type="match status" value="1"/>
</dbReference>
<accession>A0A0R1ZN38</accession>
<feature type="domain" description="HAMP" evidence="15">
    <location>
        <begin position="217"/>
        <end position="271"/>
    </location>
</feature>
<evidence type="ECO:0000256" key="2">
    <source>
        <dbReference type="ARBA" id="ARBA00004141"/>
    </source>
</evidence>
<dbReference type="SMART" id="SM00388">
    <property type="entry name" value="HisKA"/>
    <property type="match status" value="1"/>
</dbReference>
<dbReference type="GO" id="GO:0000155">
    <property type="term" value="F:phosphorelay sensor kinase activity"/>
    <property type="evidence" value="ECO:0007669"/>
    <property type="project" value="InterPro"/>
</dbReference>
<sequence>MSESDKVQPKPKRFVSLRWTWAATVGFGIFLTFLVFSLVIYGVMRQTLAESERSTVVDTVNAVRSRLTPVADNLTPASVRPRLDATLGTTITQEAPAMKGKNSIFADSMIEKMSREDITVTIFDKSGKMVFNSRGTHQPLHKTTAFAVKNERNGKFDGMVGREAIISDHTGHRIGYVQVANAMTNFHATMARITHTIYAVAIAALIISFALGFWMASRFLRPIKRITTTIDLVNSEPQSDVRIEQINSNDEMSHLINEFNAMLDRIQRFIDQQTDFVGDVSHELRTPVAVLEGHLKLLNRWGKDDPEVLDESLAASLQETQRMKSLIQEMLDLTRADQVDTMYAGSVVEVQQLAHQVVSDMSMIHPDFNITLEDELDGPSWVKMYRNHLEQVMIILIDNAVKYSKDRKEIHVSLGNNEVEVSLAIQDFGEGISPENMSRVFGRFYRVDKARSREKGGNGLGLAIAKQLIDGYHGEISVDSSLGYGSIFRINLPRITAEKAQELMDGAEPESAESAIADDIEHSNL</sequence>
<dbReference type="CDD" id="cd00082">
    <property type="entry name" value="HisKA"/>
    <property type="match status" value="1"/>
</dbReference>
<dbReference type="SUPFAM" id="SSF55874">
    <property type="entry name" value="ATPase domain of HSP90 chaperone/DNA topoisomerase II/histidine kinase"/>
    <property type="match status" value="1"/>
</dbReference>
<evidence type="ECO:0000256" key="1">
    <source>
        <dbReference type="ARBA" id="ARBA00000085"/>
    </source>
</evidence>
<dbReference type="InterPro" id="IPR005467">
    <property type="entry name" value="His_kinase_dom"/>
</dbReference>
<dbReference type="STRING" id="1291052.FC18_GL000081"/>
<keyword evidence="10" id="KW-0902">Two-component regulatory system</keyword>
<dbReference type="SUPFAM" id="SSF47384">
    <property type="entry name" value="Homodimeric domain of signal transducing histidine kinase"/>
    <property type="match status" value="1"/>
</dbReference>
<dbReference type="Pfam" id="PF00512">
    <property type="entry name" value="HisKA"/>
    <property type="match status" value="1"/>
</dbReference>
<evidence type="ECO:0000313" key="16">
    <source>
        <dbReference type="EMBL" id="KRM56397.1"/>
    </source>
</evidence>
<dbReference type="SUPFAM" id="SSF158472">
    <property type="entry name" value="HAMP domain-like"/>
    <property type="match status" value="1"/>
</dbReference>
<keyword evidence="11 13" id="KW-0472">Membrane</keyword>
<reference evidence="16 17" key="1">
    <citation type="journal article" date="2015" name="Genome Announc.">
        <title>Expanding the biotechnology potential of lactobacilli through comparative genomics of 213 strains and associated genera.</title>
        <authorList>
            <person name="Sun Z."/>
            <person name="Harris H.M."/>
            <person name="McCann A."/>
            <person name="Guo C."/>
            <person name="Argimon S."/>
            <person name="Zhang W."/>
            <person name="Yang X."/>
            <person name="Jeffery I.B."/>
            <person name="Cooney J.C."/>
            <person name="Kagawa T.F."/>
            <person name="Liu W."/>
            <person name="Song Y."/>
            <person name="Salvetti E."/>
            <person name="Wrobel A."/>
            <person name="Rasinkangas P."/>
            <person name="Parkhill J."/>
            <person name="Rea M.C."/>
            <person name="O'Sullivan O."/>
            <person name="Ritari J."/>
            <person name="Douillard F.P."/>
            <person name="Paul Ross R."/>
            <person name="Yang R."/>
            <person name="Briner A.E."/>
            <person name="Felis G.E."/>
            <person name="de Vos W.M."/>
            <person name="Barrangou R."/>
            <person name="Klaenhammer T.R."/>
            <person name="Caufield P.W."/>
            <person name="Cui Y."/>
            <person name="Zhang H."/>
            <person name="O'Toole P.W."/>
        </authorList>
    </citation>
    <scope>NUCLEOTIDE SEQUENCE [LARGE SCALE GENOMIC DNA]</scope>
    <source>
        <strain evidence="16 17">DSM 20505</strain>
    </source>
</reference>
<dbReference type="FunFam" id="3.30.565.10:FF:000006">
    <property type="entry name" value="Sensor histidine kinase WalK"/>
    <property type="match status" value="1"/>
</dbReference>
<dbReference type="RefSeq" id="WP_056975350.1">
    <property type="nucleotide sequence ID" value="NZ_AYYO01000005.1"/>
</dbReference>
<evidence type="ECO:0000256" key="6">
    <source>
        <dbReference type="ARBA" id="ARBA00022679"/>
    </source>
</evidence>
<organism evidence="16 17">
    <name type="scientific">Lacticaseibacillus sharpeae JCM 1186 = DSM 20505</name>
    <dbReference type="NCBI Taxonomy" id="1291052"/>
    <lineage>
        <taxon>Bacteria</taxon>
        <taxon>Bacillati</taxon>
        <taxon>Bacillota</taxon>
        <taxon>Bacilli</taxon>
        <taxon>Lactobacillales</taxon>
        <taxon>Lactobacillaceae</taxon>
        <taxon>Lacticaseibacillus</taxon>
    </lineage>
</organism>
<evidence type="ECO:0000256" key="8">
    <source>
        <dbReference type="ARBA" id="ARBA00022777"/>
    </source>
</evidence>
<dbReference type="EMBL" id="AYYO01000005">
    <property type="protein sequence ID" value="KRM56397.1"/>
    <property type="molecule type" value="Genomic_DNA"/>
</dbReference>
<dbReference type="PROSITE" id="PS50109">
    <property type="entry name" value="HIS_KIN"/>
    <property type="match status" value="1"/>
</dbReference>
<evidence type="ECO:0000256" key="7">
    <source>
        <dbReference type="ARBA" id="ARBA00022692"/>
    </source>
</evidence>
<dbReference type="Pfam" id="PF00672">
    <property type="entry name" value="HAMP"/>
    <property type="match status" value="1"/>
</dbReference>
<dbReference type="GO" id="GO:0016020">
    <property type="term" value="C:membrane"/>
    <property type="evidence" value="ECO:0007669"/>
    <property type="project" value="UniProtKB-SubCell"/>
</dbReference>
<dbReference type="InterPro" id="IPR036890">
    <property type="entry name" value="HATPase_C_sf"/>
</dbReference>
<dbReference type="InterPro" id="IPR041610">
    <property type="entry name" value="ArlS_N"/>
</dbReference>
<evidence type="ECO:0000259" key="15">
    <source>
        <dbReference type="PROSITE" id="PS50885"/>
    </source>
</evidence>
<proteinExistence type="predicted"/>
<protein>
    <recommendedName>
        <fullName evidence="4">Signal transduction histidine-protein kinase ArlS</fullName>
        <ecNumber evidence="3">2.7.13.3</ecNumber>
    </recommendedName>
</protein>
<comment type="catalytic activity">
    <reaction evidence="1">
        <text>ATP + protein L-histidine = ADP + protein N-phospho-L-histidine.</text>
        <dbReference type="EC" id="2.7.13.3"/>
    </reaction>
</comment>
<comment type="caution">
    <text evidence="16">The sequence shown here is derived from an EMBL/GenBank/DDBJ whole genome shotgun (WGS) entry which is preliminary data.</text>
</comment>
<dbReference type="InterPro" id="IPR003660">
    <property type="entry name" value="HAMP_dom"/>
</dbReference>
<dbReference type="PATRIC" id="fig|1291052.5.peg.83"/>
<keyword evidence="8 16" id="KW-0418">Kinase</keyword>
<evidence type="ECO:0000256" key="13">
    <source>
        <dbReference type="SAM" id="Phobius"/>
    </source>
</evidence>
<feature type="transmembrane region" description="Helical" evidence="13">
    <location>
        <begin position="20"/>
        <end position="44"/>
    </location>
</feature>
<dbReference type="InterPro" id="IPR003661">
    <property type="entry name" value="HisK_dim/P_dom"/>
</dbReference>
<keyword evidence="17" id="KW-1185">Reference proteome</keyword>
<dbReference type="CDD" id="cd00075">
    <property type="entry name" value="HATPase"/>
    <property type="match status" value="1"/>
</dbReference>